<keyword evidence="1" id="KW-0378">Hydrolase</keyword>
<dbReference type="InterPro" id="IPR051540">
    <property type="entry name" value="S-2-haloacid_dehalogenase"/>
</dbReference>
<dbReference type="SFLD" id="SFLDS00003">
    <property type="entry name" value="Haloacid_Dehalogenase"/>
    <property type="match status" value="1"/>
</dbReference>
<dbReference type="EMBL" id="FMAI01000040">
    <property type="protein sequence ID" value="SCB55414.1"/>
    <property type="molecule type" value="Genomic_DNA"/>
</dbReference>
<dbReference type="InterPro" id="IPR023214">
    <property type="entry name" value="HAD_sf"/>
</dbReference>
<dbReference type="GO" id="GO:0019120">
    <property type="term" value="F:hydrolase activity, acting on acid halide bonds, in C-halide compounds"/>
    <property type="evidence" value="ECO:0007669"/>
    <property type="project" value="InterPro"/>
</dbReference>
<sequence>MATFRPKYITFDCYGTLTNFDMAGAARRVYGSQLSATTMASFIKDFAAYRLDEVLGAWKPYFEVVHNSVERACKRNGIVFRPEDAQRINEEIHTWGPHADVPAGLAKVAKEIPLVILSNSMKNLIMSNVEKLGAPFHMVITAEETGAYKPHMKGFEYMLDKLGCGPEDITHVSSSFRYDLMTAYDLGIKSKVWVNRGHEPANPFYEYTEVSGIGGLAAAVGLEPLRKSA</sequence>
<evidence type="ECO:0000313" key="3">
    <source>
        <dbReference type="Proteomes" id="UP000199184"/>
    </source>
</evidence>
<dbReference type="SUPFAM" id="SSF56784">
    <property type="entry name" value="HAD-like"/>
    <property type="match status" value="1"/>
</dbReference>
<dbReference type="Pfam" id="PF00702">
    <property type="entry name" value="Hydrolase"/>
    <property type="match status" value="1"/>
</dbReference>
<keyword evidence="3" id="KW-1185">Reference proteome</keyword>
<dbReference type="SFLD" id="SFLDG01129">
    <property type="entry name" value="C1.5:_HAD__Beta-PGM__Phosphata"/>
    <property type="match status" value="1"/>
</dbReference>
<name>A0A1C3XTT4_9BRAD</name>
<organism evidence="2 3">
    <name type="scientific">Bradyrhizobium shewense</name>
    <dbReference type="NCBI Taxonomy" id="1761772"/>
    <lineage>
        <taxon>Bacteria</taxon>
        <taxon>Pseudomonadati</taxon>
        <taxon>Pseudomonadota</taxon>
        <taxon>Alphaproteobacteria</taxon>
        <taxon>Hyphomicrobiales</taxon>
        <taxon>Nitrobacteraceae</taxon>
        <taxon>Bradyrhizobium</taxon>
    </lineage>
</organism>
<dbReference type="InterPro" id="IPR006439">
    <property type="entry name" value="HAD-SF_hydro_IA"/>
</dbReference>
<dbReference type="NCBIfam" id="TIGR01493">
    <property type="entry name" value="HAD-SF-IA-v2"/>
    <property type="match status" value="1"/>
</dbReference>
<dbReference type="CDD" id="cd02588">
    <property type="entry name" value="HAD_L2-DEX"/>
    <property type="match status" value="1"/>
</dbReference>
<dbReference type="RefSeq" id="WP_091966940.1">
    <property type="nucleotide sequence ID" value="NZ_FMAI01000040.1"/>
</dbReference>
<dbReference type="NCBIfam" id="TIGR01549">
    <property type="entry name" value="HAD-SF-IA-v1"/>
    <property type="match status" value="1"/>
</dbReference>
<protein>
    <submittedName>
        <fullName evidence="2">2-haloacid dehalogenase</fullName>
    </submittedName>
</protein>
<dbReference type="PANTHER" id="PTHR43316:SF3">
    <property type="entry name" value="HALOACID DEHALOGENASE, TYPE II (AFU_ORTHOLOGUE AFUA_2G07750)-RELATED"/>
    <property type="match status" value="1"/>
</dbReference>
<dbReference type="Gene3D" id="3.40.50.1000">
    <property type="entry name" value="HAD superfamily/HAD-like"/>
    <property type="match status" value="1"/>
</dbReference>
<evidence type="ECO:0000256" key="1">
    <source>
        <dbReference type="ARBA" id="ARBA00022801"/>
    </source>
</evidence>
<dbReference type="InterPro" id="IPR036412">
    <property type="entry name" value="HAD-like_sf"/>
</dbReference>
<dbReference type="AlphaFoldDB" id="A0A1C3XTT4"/>
<reference evidence="3" key="1">
    <citation type="submission" date="2016-08" db="EMBL/GenBank/DDBJ databases">
        <authorList>
            <person name="Varghese N."/>
            <person name="Submissions Spin"/>
        </authorList>
    </citation>
    <scope>NUCLEOTIDE SEQUENCE [LARGE SCALE GENOMIC DNA]</scope>
    <source>
        <strain evidence="3">ERR11</strain>
    </source>
</reference>
<gene>
    <name evidence="2" type="ORF">GA0061098_104040</name>
</gene>
<evidence type="ECO:0000313" key="2">
    <source>
        <dbReference type="EMBL" id="SCB55414.1"/>
    </source>
</evidence>
<dbReference type="InterPro" id="IPR006328">
    <property type="entry name" value="2-HAD"/>
</dbReference>
<accession>A0A1C3XTT4</accession>
<dbReference type="Gene3D" id="1.10.150.750">
    <property type="match status" value="1"/>
</dbReference>
<dbReference type="PANTHER" id="PTHR43316">
    <property type="entry name" value="HYDROLASE, HALOACID DELAHOGENASE-RELATED"/>
    <property type="match status" value="1"/>
</dbReference>
<dbReference type="Proteomes" id="UP000199184">
    <property type="component" value="Unassembled WGS sequence"/>
</dbReference>
<dbReference type="NCBIfam" id="TIGR01428">
    <property type="entry name" value="HAD_type_II"/>
    <property type="match status" value="1"/>
</dbReference>
<proteinExistence type="predicted"/>